<comment type="caution">
    <text evidence="2">The sequence shown here is derived from an EMBL/GenBank/DDBJ whole genome shotgun (WGS) entry which is preliminary data.</text>
</comment>
<protein>
    <submittedName>
        <fullName evidence="2">Hemophore-related protein</fullName>
    </submittedName>
</protein>
<sequence>MIPCRAIGGFAIATALGLVTAGPASAQPAGPLIETTCSYAQIEAALQVEAPEASGRLAERPNAQAKIQELLALPIDQRRQRVKSFMDRNPDVASMIAQKRNTPEGQDKLMTMQRIADTCHNY</sequence>
<keyword evidence="3" id="KW-1185">Reference proteome</keyword>
<name>A0ABT6GLD2_MYCGU</name>
<feature type="chain" id="PRO_5046587133" evidence="1">
    <location>
        <begin position="27"/>
        <end position="122"/>
    </location>
</feature>
<keyword evidence="1" id="KW-0732">Signal</keyword>
<feature type="signal peptide" evidence="1">
    <location>
        <begin position="1"/>
        <end position="26"/>
    </location>
</feature>
<proteinExistence type="predicted"/>
<accession>A0ABT6GLD2</accession>
<evidence type="ECO:0000256" key="1">
    <source>
        <dbReference type="SAM" id="SignalP"/>
    </source>
</evidence>
<dbReference type="InterPro" id="IPR032407">
    <property type="entry name" value="MHB"/>
</dbReference>
<evidence type="ECO:0000313" key="2">
    <source>
        <dbReference type="EMBL" id="MDG5482197.1"/>
    </source>
</evidence>
<dbReference type="RefSeq" id="WP_278220069.1">
    <property type="nucleotide sequence ID" value="NZ_JAKZMO010000003.1"/>
</dbReference>
<dbReference type="Proteomes" id="UP001154266">
    <property type="component" value="Unassembled WGS sequence"/>
</dbReference>
<organism evidence="2 3">
    <name type="scientific">Mycolicibacterium gadium</name>
    <name type="common">Mycobacterium gadium</name>
    <dbReference type="NCBI Taxonomy" id="1794"/>
    <lineage>
        <taxon>Bacteria</taxon>
        <taxon>Bacillati</taxon>
        <taxon>Actinomycetota</taxon>
        <taxon>Actinomycetes</taxon>
        <taxon>Mycobacteriales</taxon>
        <taxon>Mycobacteriaceae</taxon>
        <taxon>Mycolicibacterium</taxon>
    </lineage>
</organism>
<dbReference type="EMBL" id="JAKZMO010000003">
    <property type="protein sequence ID" value="MDG5482197.1"/>
    <property type="molecule type" value="Genomic_DNA"/>
</dbReference>
<reference evidence="2" key="1">
    <citation type="journal article" date="2023" name="Environ. Microbiol.">
        <title>The 2-methylpropene degradation pathway in Mycobacteriaceae family strains.</title>
        <authorList>
            <person name="Helbich S."/>
            <person name="Barrantes I."/>
            <person name="Dos Anjos Borges L.G."/>
            <person name="Pieper D.H."/>
            <person name="Vainshtein Y."/>
            <person name="Sohn K."/>
            <person name="Engesser K.H."/>
        </authorList>
    </citation>
    <scope>NUCLEOTIDE SEQUENCE</scope>
    <source>
        <strain evidence="2">IBE100</strain>
    </source>
</reference>
<dbReference type="NCBIfam" id="TIGR04529">
    <property type="entry name" value="MTB_hemophore"/>
    <property type="match status" value="1"/>
</dbReference>
<evidence type="ECO:0000313" key="3">
    <source>
        <dbReference type="Proteomes" id="UP001154266"/>
    </source>
</evidence>
<gene>
    <name evidence="2" type="ORF">MNO81_05240</name>
</gene>